<keyword evidence="5 13" id="KW-0489">Methyltransferase</keyword>
<evidence type="ECO:0000256" key="1">
    <source>
        <dbReference type="ARBA" id="ARBA00001450"/>
    </source>
</evidence>
<evidence type="ECO:0000256" key="6">
    <source>
        <dbReference type="ARBA" id="ARBA00022679"/>
    </source>
</evidence>
<dbReference type="PROSITE" id="PS51564">
    <property type="entry name" value="SAM_ICMT"/>
    <property type="match status" value="1"/>
</dbReference>
<comment type="subcellular location">
    <subcellularLocation>
        <location evidence="13">Endoplasmic reticulum membrane</location>
        <topology evidence="13">Multi-pass membrane protein</topology>
    </subcellularLocation>
    <subcellularLocation>
        <location evidence="2">Membrane</location>
        <topology evidence="2">Multi-pass membrane protein</topology>
    </subcellularLocation>
</comment>
<evidence type="ECO:0000256" key="2">
    <source>
        <dbReference type="ARBA" id="ARBA00004141"/>
    </source>
</evidence>
<evidence type="ECO:0000256" key="3">
    <source>
        <dbReference type="ARBA" id="ARBA00009140"/>
    </source>
</evidence>
<comment type="catalytic activity">
    <reaction evidence="1 13">
        <text>[protein]-C-terminal S-[(2E,6E)-farnesyl]-L-cysteine + S-adenosyl-L-methionine = [protein]-C-terminal S-[(2E,6E)-farnesyl]-L-cysteine methyl ester + S-adenosyl-L-homocysteine</text>
        <dbReference type="Rhea" id="RHEA:21672"/>
        <dbReference type="Rhea" id="RHEA-COMP:12125"/>
        <dbReference type="Rhea" id="RHEA-COMP:12126"/>
        <dbReference type="ChEBI" id="CHEBI:57856"/>
        <dbReference type="ChEBI" id="CHEBI:59789"/>
        <dbReference type="ChEBI" id="CHEBI:90510"/>
        <dbReference type="ChEBI" id="CHEBI:90511"/>
        <dbReference type="EC" id="2.1.1.100"/>
    </reaction>
</comment>
<dbReference type="InterPro" id="IPR025770">
    <property type="entry name" value="PPMT_MeTrfase"/>
</dbReference>
<evidence type="ECO:0000313" key="15">
    <source>
        <dbReference type="Proteomes" id="UP000272942"/>
    </source>
</evidence>
<feature type="transmembrane region" description="Helical" evidence="13">
    <location>
        <begin position="181"/>
        <end position="203"/>
    </location>
</feature>
<dbReference type="Proteomes" id="UP000272942">
    <property type="component" value="Unassembled WGS sequence"/>
</dbReference>
<keyword evidence="7 13" id="KW-0949">S-adenosyl-L-methionine</keyword>
<evidence type="ECO:0000256" key="13">
    <source>
        <dbReference type="RuleBase" id="RU362022"/>
    </source>
</evidence>
<accession>A0A183A232</accession>
<dbReference type="Gene3D" id="1.20.120.1630">
    <property type="match status" value="1"/>
</dbReference>
<dbReference type="AlphaFoldDB" id="A0A183A232"/>
<dbReference type="GO" id="GO:0004671">
    <property type="term" value="F:protein C-terminal S-isoprenylcysteine carboxyl O-methyltransferase activity"/>
    <property type="evidence" value="ECO:0007669"/>
    <property type="project" value="UniProtKB-EC"/>
</dbReference>
<feature type="transmembrane region" description="Helical" evidence="13">
    <location>
        <begin position="89"/>
        <end position="107"/>
    </location>
</feature>
<feature type="transmembrane region" description="Helical" evidence="13">
    <location>
        <begin position="156"/>
        <end position="174"/>
    </location>
</feature>
<dbReference type="PANTHER" id="PTHR12714:SF9">
    <property type="entry name" value="PROTEIN-S-ISOPRENYLCYSTEINE O-METHYLTRANSFERASE"/>
    <property type="match status" value="1"/>
</dbReference>
<feature type="transmembrane region" description="Helical" evidence="13">
    <location>
        <begin position="20"/>
        <end position="40"/>
    </location>
</feature>
<keyword evidence="15" id="KW-1185">Reference proteome</keyword>
<evidence type="ECO:0000256" key="12">
    <source>
        <dbReference type="ARBA" id="ARBA00023656"/>
    </source>
</evidence>
<feature type="transmembrane region" description="Helical" evidence="13">
    <location>
        <begin position="114"/>
        <end position="136"/>
    </location>
</feature>
<feature type="transmembrane region" description="Helical" evidence="13">
    <location>
        <begin position="47"/>
        <end position="69"/>
    </location>
</feature>
<protein>
    <recommendedName>
        <fullName evidence="12 13">Protein-S-isoprenylcysteine O-methyltransferase</fullName>
        <ecNumber evidence="4 13">2.1.1.100</ecNumber>
    </recommendedName>
</protein>
<reference evidence="16" key="1">
    <citation type="submission" date="2016-06" db="UniProtKB">
        <authorList>
            <consortium name="WormBaseParasite"/>
        </authorList>
    </citation>
    <scope>IDENTIFICATION</scope>
</reference>
<keyword evidence="10 13" id="KW-0472">Membrane</keyword>
<name>A0A183A232_9TREM</name>
<dbReference type="GO" id="GO:0005789">
    <property type="term" value="C:endoplasmic reticulum membrane"/>
    <property type="evidence" value="ECO:0007669"/>
    <property type="project" value="UniProtKB-SubCell"/>
</dbReference>
<organism evidence="16">
    <name type="scientific">Echinostoma caproni</name>
    <dbReference type="NCBI Taxonomy" id="27848"/>
    <lineage>
        <taxon>Eukaryota</taxon>
        <taxon>Metazoa</taxon>
        <taxon>Spiralia</taxon>
        <taxon>Lophotrochozoa</taxon>
        <taxon>Platyhelminthes</taxon>
        <taxon>Trematoda</taxon>
        <taxon>Digenea</taxon>
        <taxon>Plagiorchiida</taxon>
        <taxon>Echinostomata</taxon>
        <taxon>Echinostomatoidea</taxon>
        <taxon>Echinostomatidae</taxon>
        <taxon>Echinostoma</taxon>
    </lineage>
</organism>
<dbReference type="EMBL" id="UZAN01004713">
    <property type="protein sequence ID" value="VDP32084.1"/>
    <property type="molecule type" value="Genomic_DNA"/>
</dbReference>
<keyword evidence="6" id="KW-0808">Transferase</keyword>
<dbReference type="EC" id="2.1.1.100" evidence="4 13"/>
<evidence type="ECO:0000256" key="7">
    <source>
        <dbReference type="ARBA" id="ARBA00022691"/>
    </source>
</evidence>
<gene>
    <name evidence="14" type="ORF">ECPE_LOCUS1018</name>
</gene>
<evidence type="ECO:0000256" key="8">
    <source>
        <dbReference type="ARBA" id="ARBA00022692"/>
    </source>
</evidence>
<keyword evidence="13" id="KW-0256">Endoplasmic reticulum</keyword>
<evidence type="ECO:0000256" key="5">
    <source>
        <dbReference type="ARBA" id="ARBA00022603"/>
    </source>
</evidence>
<dbReference type="GO" id="GO:0032259">
    <property type="term" value="P:methylation"/>
    <property type="evidence" value="ECO:0007669"/>
    <property type="project" value="UniProtKB-KW"/>
</dbReference>
<evidence type="ECO:0000256" key="10">
    <source>
        <dbReference type="ARBA" id="ARBA00023136"/>
    </source>
</evidence>
<keyword evidence="8 13" id="KW-0812">Transmembrane</keyword>
<comment type="similarity">
    <text evidence="3 13">Belongs to the class VI-like SAM-binding methyltransferase superfamily. Isoprenylcysteine carboxyl methyltransferase family.</text>
</comment>
<dbReference type="OrthoDB" id="422086at2759"/>
<evidence type="ECO:0000313" key="14">
    <source>
        <dbReference type="EMBL" id="VDP32084.1"/>
    </source>
</evidence>
<keyword evidence="9 13" id="KW-1133">Transmembrane helix</keyword>
<dbReference type="WBParaSite" id="ECPE_0000101701-mRNA-1">
    <property type="protein sequence ID" value="ECPE_0000101701-mRNA-1"/>
    <property type="gene ID" value="ECPE_0000101701"/>
</dbReference>
<sequence>MYWLWDILNVRNAQFRSPDALNSLIGFVSGLGLLPFLLLLSGSNPSVLIVFCYSLGYSCLVLPLINIAFVSHDRSSQKCGGFENSSRAFFLGLVFALAVLLSLISIHSDHPKRLWAFSCYICLLSFFHWSEFYVTAVYNYANCGVDIYMLTHSPEYVMAVIACALEYWIETLCVPTMLPNYYYPFPLIVNIFGLLLCFGGEAVRKFAMITTAQNFNHYVETERRNEHQLVTSGVYSYFRHPAYVGWLYWTIGTQVLLGNPICLIGFTVVGYRFLYGRILHEERHLLYFFGHAYSQYQEKVGTGIPFIKGYRING</sequence>
<evidence type="ECO:0000256" key="4">
    <source>
        <dbReference type="ARBA" id="ARBA00012151"/>
    </source>
</evidence>
<proteinExistence type="inferred from homology"/>
<comment type="function">
    <text evidence="11">Catalyzes the post-translational methylation of isoprenylated C-terminal cysteine residues.</text>
</comment>
<dbReference type="PANTHER" id="PTHR12714">
    <property type="entry name" value="PROTEIN-S ISOPRENYLCYSTEINE O-METHYLTRANSFERASE"/>
    <property type="match status" value="1"/>
</dbReference>
<dbReference type="InterPro" id="IPR007269">
    <property type="entry name" value="ICMT_MeTrfase"/>
</dbReference>
<evidence type="ECO:0000256" key="11">
    <source>
        <dbReference type="ARBA" id="ARBA00023572"/>
    </source>
</evidence>
<feature type="transmembrane region" description="Helical" evidence="13">
    <location>
        <begin position="246"/>
        <end position="274"/>
    </location>
</feature>
<reference evidence="14 15" key="2">
    <citation type="submission" date="2018-11" db="EMBL/GenBank/DDBJ databases">
        <authorList>
            <consortium name="Pathogen Informatics"/>
        </authorList>
    </citation>
    <scope>NUCLEOTIDE SEQUENCE [LARGE SCALE GENOMIC DNA]</scope>
    <source>
        <strain evidence="14 15">Egypt</strain>
    </source>
</reference>
<evidence type="ECO:0000313" key="16">
    <source>
        <dbReference type="WBParaSite" id="ECPE_0000101701-mRNA-1"/>
    </source>
</evidence>
<evidence type="ECO:0000256" key="9">
    <source>
        <dbReference type="ARBA" id="ARBA00022989"/>
    </source>
</evidence>
<dbReference type="Pfam" id="PF04140">
    <property type="entry name" value="ICMT"/>
    <property type="match status" value="1"/>
</dbReference>